<gene>
    <name evidence="1" type="ORF">LC603019_00183</name>
</gene>
<accession>A0A5E3ZVG5</accession>
<dbReference type="EMBL" id="LR584267">
    <property type="protein sequence ID" value="VHN99743.1"/>
    <property type="molecule type" value="Genomic_DNA"/>
</dbReference>
<keyword evidence="2" id="KW-1185">Reference proteome</keyword>
<sequence>MSTECKPYFSNVIAGIQCFLGSFPIKVTQYRIAEETIPHHLSKFSVECYLKFCHTHTLSLARFTLCGIWSIHKPLNTVY</sequence>
<organism evidence="1 2">
    <name type="scientific">Lawsonella clevelandensis</name>
    <dbReference type="NCBI Taxonomy" id="1528099"/>
    <lineage>
        <taxon>Bacteria</taxon>
        <taxon>Bacillati</taxon>
        <taxon>Actinomycetota</taxon>
        <taxon>Actinomycetes</taxon>
        <taxon>Mycobacteriales</taxon>
        <taxon>Lawsonellaceae</taxon>
        <taxon>Lawsonella</taxon>
    </lineage>
</organism>
<evidence type="ECO:0000313" key="1">
    <source>
        <dbReference type="EMBL" id="VHN99743.1"/>
    </source>
</evidence>
<evidence type="ECO:0000313" key="2">
    <source>
        <dbReference type="Proteomes" id="UP000324288"/>
    </source>
</evidence>
<dbReference type="AlphaFoldDB" id="A0A5E3ZVG5"/>
<dbReference type="Proteomes" id="UP000324288">
    <property type="component" value="Chromosome"/>
</dbReference>
<proteinExistence type="predicted"/>
<protein>
    <submittedName>
        <fullName evidence="1">Uncharacterized protein</fullName>
    </submittedName>
</protein>
<reference evidence="1 2" key="1">
    <citation type="submission" date="2019-04" db="EMBL/GenBank/DDBJ databases">
        <authorList>
            <person name="Seth-Smith MB H."/>
            <person name="Seth-Smith H."/>
        </authorList>
    </citation>
    <scope>NUCLEOTIDE SEQUENCE [LARGE SCALE GENOMIC DNA]</scope>
    <source>
        <strain evidence="1">USB-603019</strain>
    </source>
</reference>
<name>A0A5E3ZVG5_9ACTN</name>